<dbReference type="AlphaFoldDB" id="A0AAN9NVS7"/>
<comment type="caution">
    <text evidence="1">The sequence shown here is derived from an EMBL/GenBank/DDBJ whole genome shotgun (WGS) entry which is preliminary data.</text>
</comment>
<name>A0AAN9NVS7_PSOTE</name>
<dbReference type="EMBL" id="JAYMYS010000016">
    <property type="protein sequence ID" value="KAK7379797.1"/>
    <property type="molecule type" value="Genomic_DNA"/>
</dbReference>
<sequence>MVEREVLGLDQGSSKAAMRGLLENLEFARMLNSPSSWGTWKDDVVMVDRTITLVTKPVSLRSEGVTGGFWQCGVHWNIRARDEGQGECGNEKGECGNGKCPIKGEKKGRKGMIGCIGRSPTLVMGEVDTYSTIFALAKTIRRSNGEVNLCCDLNRPD</sequence>
<reference evidence="1 2" key="1">
    <citation type="submission" date="2024-01" db="EMBL/GenBank/DDBJ databases">
        <title>The genomes of 5 underutilized Papilionoideae crops provide insights into root nodulation and disease resistanc.</title>
        <authorList>
            <person name="Jiang F."/>
        </authorList>
    </citation>
    <scope>NUCLEOTIDE SEQUENCE [LARGE SCALE GENOMIC DNA]</scope>
    <source>
        <strain evidence="1">DUOXIRENSHENG_FW03</strain>
        <tissue evidence="1">Leaves</tissue>
    </source>
</reference>
<protein>
    <submittedName>
        <fullName evidence="1">Uncharacterized protein</fullName>
    </submittedName>
</protein>
<accession>A0AAN9NVS7</accession>
<keyword evidence="2" id="KW-1185">Reference proteome</keyword>
<proteinExistence type="predicted"/>
<dbReference type="Proteomes" id="UP001386955">
    <property type="component" value="Unassembled WGS sequence"/>
</dbReference>
<organism evidence="1 2">
    <name type="scientific">Psophocarpus tetragonolobus</name>
    <name type="common">Winged bean</name>
    <name type="synonym">Dolichos tetragonolobus</name>
    <dbReference type="NCBI Taxonomy" id="3891"/>
    <lineage>
        <taxon>Eukaryota</taxon>
        <taxon>Viridiplantae</taxon>
        <taxon>Streptophyta</taxon>
        <taxon>Embryophyta</taxon>
        <taxon>Tracheophyta</taxon>
        <taxon>Spermatophyta</taxon>
        <taxon>Magnoliopsida</taxon>
        <taxon>eudicotyledons</taxon>
        <taxon>Gunneridae</taxon>
        <taxon>Pentapetalae</taxon>
        <taxon>rosids</taxon>
        <taxon>fabids</taxon>
        <taxon>Fabales</taxon>
        <taxon>Fabaceae</taxon>
        <taxon>Papilionoideae</taxon>
        <taxon>50 kb inversion clade</taxon>
        <taxon>NPAAA clade</taxon>
        <taxon>indigoferoid/millettioid clade</taxon>
        <taxon>Phaseoleae</taxon>
        <taxon>Psophocarpus</taxon>
    </lineage>
</organism>
<evidence type="ECO:0000313" key="1">
    <source>
        <dbReference type="EMBL" id="KAK7379797.1"/>
    </source>
</evidence>
<evidence type="ECO:0000313" key="2">
    <source>
        <dbReference type="Proteomes" id="UP001386955"/>
    </source>
</evidence>
<gene>
    <name evidence="1" type="ORF">VNO78_34317</name>
</gene>